<evidence type="ECO:0000313" key="3">
    <source>
        <dbReference type="EMBL" id="SSX03260.1"/>
    </source>
</evidence>
<dbReference type="Pfam" id="PF08616">
    <property type="entry name" value="SPA"/>
    <property type="match status" value="1"/>
</dbReference>
<evidence type="ECO:0000256" key="1">
    <source>
        <dbReference type="ARBA" id="ARBA00007159"/>
    </source>
</evidence>
<accession>A0A336LZW9</accession>
<dbReference type="InterPro" id="IPR024224">
    <property type="entry name" value="DENND6"/>
</dbReference>
<evidence type="ECO:0000259" key="2">
    <source>
        <dbReference type="PROSITE" id="PS50211"/>
    </source>
</evidence>
<dbReference type="EMBL" id="UFQS01000371">
    <property type="protein sequence ID" value="SSX03260.1"/>
    <property type="molecule type" value="Genomic_DNA"/>
</dbReference>
<name>A0A336LZW9_CULSO</name>
<dbReference type="GO" id="GO:0005085">
    <property type="term" value="F:guanyl-nucleotide exchange factor activity"/>
    <property type="evidence" value="ECO:0007669"/>
    <property type="project" value="InterPro"/>
</dbReference>
<reference evidence="3" key="1">
    <citation type="submission" date="2018-04" db="EMBL/GenBank/DDBJ databases">
        <authorList>
            <person name="Go L.Y."/>
            <person name="Mitchell J.A."/>
        </authorList>
    </citation>
    <scope>NUCLEOTIDE SEQUENCE</scope>
    <source>
        <tissue evidence="3">Whole organism</tissue>
    </source>
</reference>
<gene>
    <name evidence="4" type="primary">CSON009377</name>
</gene>
<dbReference type="GO" id="GO:0055037">
    <property type="term" value="C:recycling endosome"/>
    <property type="evidence" value="ECO:0007669"/>
    <property type="project" value="TreeGrafter"/>
</dbReference>
<dbReference type="PANTHER" id="PTHR13677">
    <property type="entry name" value="LD41638P"/>
    <property type="match status" value="1"/>
</dbReference>
<dbReference type="EMBL" id="UFQT01000371">
    <property type="protein sequence ID" value="SSX23626.1"/>
    <property type="molecule type" value="Genomic_DNA"/>
</dbReference>
<proteinExistence type="inferred from homology"/>
<dbReference type="VEuPathDB" id="VectorBase:CSON009377"/>
<evidence type="ECO:0000313" key="4">
    <source>
        <dbReference type="EMBL" id="SSX23626.1"/>
    </source>
</evidence>
<protein>
    <submittedName>
        <fullName evidence="4">CSON009377 protein</fullName>
    </submittedName>
</protein>
<dbReference type="AlphaFoldDB" id="A0A336LZW9"/>
<feature type="domain" description="UDENN" evidence="2">
    <location>
        <begin position="40"/>
        <end position="530"/>
    </location>
</feature>
<organism evidence="4">
    <name type="scientific">Culicoides sonorensis</name>
    <name type="common">Biting midge</name>
    <dbReference type="NCBI Taxonomy" id="179676"/>
    <lineage>
        <taxon>Eukaryota</taxon>
        <taxon>Metazoa</taxon>
        <taxon>Ecdysozoa</taxon>
        <taxon>Arthropoda</taxon>
        <taxon>Hexapoda</taxon>
        <taxon>Insecta</taxon>
        <taxon>Pterygota</taxon>
        <taxon>Neoptera</taxon>
        <taxon>Endopterygota</taxon>
        <taxon>Diptera</taxon>
        <taxon>Nematocera</taxon>
        <taxon>Chironomoidea</taxon>
        <taxon>Ceratopogonidae</taxon>
        <taxon>Ceratopogoninae</taxon>
        <taxon>Culicoides</taxon>
        <taxon>Monoculicoides</taxon>
    </lineage>
</organism>
<comment type="similarity">
    <text evidence="1">Belongs to the DENND6 family.</text>
</comment>
<dbReference type="InterPro" id="IPR037516">
    <property type="entry name" value="Tripartite_DENN"/>
</dbReference>
<reference evidence="4" key="2">
    <citation type="submission" date="2018-07" db="EMBL/GenBank/DDBJ databases">
        <authorList>
            <person name="Quirk P.G."/>
            <person name="Krulwich T.A."/>
        </authorList>
    </citation>
    <scope>NUCLEOTIDE SEQUENCE</scope>
</reference>
<dbReference type="OMA" id="EANLEHW"/>
<dbReference type="InterPro" id="IPR018307">
    <property type="entry name" value="ABL9/DENND6_dom"/>
</dbReference>
<sequence length="613" mass="70222">MDSEVIDTCTDDGSGITTTTTNKTDNNDTINWQRFHEWLHCICVVTFDLEIGQAMEAIYPENVRLTEKEKMNICYLAFPDSNSGCMGDTKFHIRLRVDPNTENTNLNEAQLNFNKICLPAIRADPGHFWGYVYFRQIKDKTLKRGYFQKSIVLLSRLPFIHLFNELTSIVAPAFFDNDETMLNHVCHEINAWPALQVRETLTLNILKQAFQIQIPAWNAKLQVQGLKDDSPTYQEVNVLNAPVPTRILSSVHEIDIFNSLYCVLSNLHMLWELVLIGEPIVVIGTSPTDCSHMVQSLVSMISPLVYASTSRPYFTIHDSEFKEFTQRQTGPPSIILGVTNPFFAKTLQHWPHIIRLSDCLMNYNKLMADAAGNSGTPSVSRFELSKVKSTTITSKFLDTSPGVYTQYKPFLQRDKNLIKKVLLGVKTKRPASIQSTLIRRHLLELTQSFMIPLERYIASLLPLQRDISPFKSTPVPNGFKQDDFIATLENSGPHLTSTCKGDWEGLYRKFFLSSNFREWYLNRHFELTQTLEAHQLQALAEADLLKWTRNKQEVEIVDMILKLKDKLQIFDDTQQNLTQPASVVLKKETRDNLLRQIDGIRSTLPDDLKEIIK</sequence>
<dbReference type="Pfam" id="PF09794">
    <property type="entry name" value="Avl9"/>
    <property type="match status" value="1"/>
</dbReference>
<dbReference type="PROSITE" id="PS50211">
    <property type="entry name" value="DENN"/>
    <property type="match status" value="1"/>
</dbReference>
<dbReference type="PANTHER" id="PTHR13677:SF0">
    <property type="entry name" value="LD41638P"/>
    <property type="match status" value="1"/>
</dbReference>